<gene>
    <name evidence="1" type="ORF">L6164_001992</name>
</gene>
<protein>
    <submittedName>
        <fullName evidence="1">Uncharacterized protein</fullName>
    </submittedName>
</protein>
<sequence length="83" mass="9533">MKKVELVFIPSPGIGHLVSTVEFAKLLINHDKRLSITFLVMKRPFDTKIAAYTHSLASSSFAERVRFIEFCHDKGNNETHRFL</sequence>
<proteinExistence type="predicted"/>
<evidence type="ECO:0000313" key="1">
    <source>
        <dbReference type="EMBL" id="KAI4353014.1"/>
    </source>
</evidence>
<keyword evidence="2" id="KW-1185">Reference proteome</keyword>
<comment type="caution">
    <text evidence="1">The sequence shown here is derived from an EMBL/GenBank/DDBJ whole genome shotgun (WGS) entry which is preliminary data.</text>
</comment>
<name>A0ACB9PYP1_BAUVA</name>
<accession>A0ACB9PYP1</accession>
<dbReference type="Proteomes" id="UP000828941">
    <property type="component" value="Chromosome 2"/>
</dbReference>
<dbReference type="EMBL" id="CM039427">
    <property type="protein sequence ID" value="KAI4353014.1"/>
    <property type="molecule type" value="Genomic_DNA"/>
</dbReference>
<evidence type="ECO:0000313" key="2">
    <source>
        <dbReference type="Proteomes" id="UP000828941"/>
    </source>
</evidence>
<reference evidence="1 2" key="1">
    <citation type="journal article" date="2022" name="DNA Res.">
        <title>Chromosomal-level genome assembly of the orchid tree Bauhinia variegata (Leguminosae; Cercidoideae) supports the allotetraploid origin hypothesis of Bauhinia.</title>
        <authorList>
            <person name="Zhong Y."/>
            <person name="Chen Y."/>
            <person name="Zheng D."/>
            <person name="Pang J."/>
            <person name="Liu Y."/>
            <person name="Luo S."/>
            <person name="Meng S."/>
            <person name="Qian L."/>
            <person name="Wei D."/>
            <person name="Dai S."/>
            <person name="Zhou R."/>
        </authorList>
    </citation>
    <scope>NUCLEOTIDE SEQUENCE [LARGE SCALE GENOMIC DNA]</scope>
    <source>
        <strain evidence="1">BV-YZ2020</strain>
    </source>
</reference>
<organism evidence="1 2">
    <name type="scientific">Bauhinia variegata</name>
    <name type="common">Purple orchid tree</name>
    <name type="synonym">Phanera variegata</name>
    <dbReference type="NCBI Taxonomy" id="167791"/>
    <lineage>
        <taxon>Eukaryota</taxon>
        <taxon>Viridiplantae</taxon>
        <taxon>Streptophyta</taxon>
        <taxon>Embryophyta</taxon>
        <taxon>Tracheophyta</taxon>
        <taxon>Spermatophyta</taxon>
        <taxon>Magnoliopsida</taxon>
        <taxon>eudicotyledons</taxon>
        <taxon>Gunneridae</taxon>
        <taxon>Pentapetalae</taxon>
        <taxon>rosids</taxon>
        <taxon>fabids</taxon>
        <taxon>Fabales</taxon>
        <taxon>Fabaceae</taxon>
        <taxon>Cercidoideae</taxon>
        <taxon>Cercideae</taxon>
        <taxon>Bauhiniinae</taxon>
        <taxon>Bauhinia</taxon>
    </lineage>
</organism>